<evidence type="ECO:0000313" key="3">
    <source>
        <dbReference type="Proteomes" id="UP000799640"/>
    </source>
</evidence>
<gene>
    <name evidence="2" type="ORF">EJ06DRAFT_565277</name>
</gene>
<accession>A0A6G1HQK5</accession>
<proteinExistence type="predicted"/>
<sequence length="187" mass="19479">MTPGDAGRVIGGRCTVCGLIVEGSGIIPLLAANIADARRAESPADRFVTAVQLPDRRAANGRYGGEVFVGPEFMWRVMASYSVQLLGANPLAPAASAFGADTADDSLDARISDYWRQHSIHAPVVCPTRCNHDEMEPLPAEDIPAAHKRRDATSGGGRASPPGPLPVGLRTGRVTHAGKGLSETSGG</sequence>
<feature type="region of interest" description="Disordered" evidence="1">
    <location>
        <begin position="136"/>
        <end position="187"/>
    </location>
</feature>
<protein>
    <submittedName>
        <fullName evidence="2">Uncharacterized protein</fullName>
    </submittedName>
</protein>
<dbReference type="AlphaFoldDB" id="A0A6G1HQK5"/>
<dbReference type="EMBL" id="ML996701">
    <property type="protein sequence ID" value="KAF2398025.1"/>
    <property type="molecule type" value="Genomic_DNA"/>
</dbReference>
<name>A0A6G1HQK5_9PEZI</name>
<organism evidence="2 3">
    <name type="scientific">Trichodelitschia bisporula</name>
    <dbReference type="NCBI Taxonomy" id="703511"/>
    <lineage>
        <taxon>Eukaryota</taxon>
        <taxon>Fungi</taxon>
        <taxon>Dikarya</taxon>
        <taxon>Ascomycota</taxon>
        <taxon>Pezizomycotina</taxon>
        <taxon>Dothideomycetes</taxon>
        <taxon>Dothideomycetes incertae sedis</taxon>
        <taxon>Phaeotrichales</taxon>
        <taxon>Phaeotrichaceae</taxon>
        <taxon>Trichodelitschia</taxon>
    </lineage>
</organism>
<dbReference type="Proteomes" id="UP000799640">
    <property type="component" value="Unassembled WGS sequence"/>
</dbReference>
<reference evidence="2" key="1">
    <citation type="journal article" date="2020" name="Stud. Mycol.">
        <title>101 Dothideomycetes genomes: a test case for predicting lifestyles and emergence of pathogens.</title>
        <authorList>
            <person name="Haridas S."/>
            <person name="Albert R."/>
            <person name="Binder M."/>
            <person name="Bloem J."/>
            <person name="Labutti K."/>
            <person name="Salamov A."/>
            <person name="Andreopoulos B."/>
            <person name="Baker S."/>
            <person name="Barry K."/>
            <person name="Bills G."/>
            <person name="Bluhm B."/>
            <person name="Cannon C."/>
            <person name="Castanera R."/>
            <person name="Culley D."/>
            <person name="Daum C."/>
            <person name="Ezra D."/>
            <person name="Gonzalez J."/>
            <person name="Henrissat B."/>
            <person name="Kuo A."/>
            <person name="Liang C."/>
            <person name="Lipzen A."/>
            <person name="Lutzoni F."/>
            <person name="Magnuson J."/>
            <person name="Mondo S."/>
            <person name="Nolan M."/>
            <person name="Ohm R."/>
            <person name="Pangilinan J."/>
            <person name="Park H.-J."/>
            <person name="Ramirez L."/>
            <person name="Alfaro M."/>
            <person name="Sun H."/>
            <person name="Tritt A."/>
            <person name="Yoshinaga Y."/>
            <person name="Zwiers L.-H."/>
            <person name="Turgeon B."/>
            <person name="Goodwin S."/>
            <person name="Spatafora J."/>
            <person name="Crous P."/>
            <person name="Grigoriev I."/>
        </authorList>
    </citation>
    <scope>NUCLEOTIDE SEQUENCE</scope>
    <source>
        <strain evidence="2">CBS 262.69</strain>
    </source>
</reference>
<evidence type="ECO:0000313" key="2">
    <source>
        <dbReference type="EMBL" id="KAF2398025.1"/>
    </source>
</evidence>
<keyword evidence="3" id="KW-1185">Reference proteome</keyword>
<evidence type="ECO:0000256" key="1">
    <source>
        <dbReference type="SAM" id="MobiDB-lite"/>
    </source>
</evidence>